<dbReference type="GO" id="GO:0008270">
    <property type="term" value="F:zinc ion binding"/>
    <property type="evidence" value="ECO:0007669"/>
    <property type="project" value="UniProtKB-KW"/>
</dbReference>
<dbReference type="Pfam" id="PF00642">
    <property type="entry name" value="zf-CCCH"/>
    <property type="match status" value="1"/>
</dbReference>
<dbReference type="InterPro" id="IPR000571">
    <property type="entry name" value="Znf_CCCH"/>
</dbReference>
<keyword evidence="3 4" id="KW-0862">Zinc</keyword>
<dbReference type="InterPro" id="IPR036855">
    <property type="entry name" value="Znf_CCCH_sf"/>
</dbReference>
<evidence type="ECO:0000256" key="2">
    <source>
        <dbReference type="ARBA" id="ARBA00022771"/>
    </source>
</evidence>
<name>A0A433PZC2_9FUNG</name>
<feature type="domain" description="C3H1-type" evidence="6">
    <location>
        <begin position="159"/>
        <end position="187"/>
    </location>
</feature>
<proteinExistence type="predicted"/>
<evidence type="ECO:0000256" key="5">
    <source>
        <dbReference type="SAM" id="MobiDB-lite"/>
    </source>
</evidence>
<feature type="zinc finger region" description="C3H1-type" evidence="4">
    <location>
        <begin position="159"/>
        <end position="187"/>
    </location>
</feature>
<keyword evidence="1 4" id="KW-0479">Metal-binding</keyword>
<feature type="compositionally biased region" description="Basic and acidic residues" evidence="5">
    <location>
        <begin position="23"/>
        <end position="42"/>
    </location>
</feature>
<dbReference type="SUPFAM" id="SSF90229">
    <property type="entry name" value="CCCH zinc finger"/>
    <property type="match status" value="1"/>
</dbReference>
<dbReference type="PROSITE" id="PS50103">
    <property type="entry name" value="ZF_C3H1"/>
    <property type="match status" value="1"/>
</dbReference>
<dbReference type="Gene3D" id="4.10.1000.10">
    <property type="entry name" value="Zinc finger, CCCH-type"/>
    <property type="match status" value="1"/>
</dbReference>
<organism evidence="7 8">
    <name type="scientific">Jimgerdemannia flammicorona</name>
    <dbReference type="NCBI Taxonomy" id="994334"/>
    <lineage>
        <taxon>Eukaryota</taxon>
        <taxon>Fungi</taxon>
        <taxon>Fungi incertae sedis</taxon>
        <taxon>Mucoromycota</taxon>
        <taxon>Mucoromycotina</taxon>
        <taxon>Endogonomycetes</taxon>
        <taxon>Endogonales</taxon>
        <taxon>Endogonaceae</taxon>
        <taxon>Jimgerdemannia</taxon>
    </lineage>
</organism>
<dbReference type="Proteomes" id="UP000274822">
    <property type="component" value="Unassembled WGS sequence"/>
</dbReference>
<dbReference type="EMBL" id="RBNJ01019965">
    <property type="protein sequence ID" value="RUS22901.1"/>
    <property type="molecule type" value="Genomic_DNA"/>
</dbReference>
<sequence>MEQQSSDNECEAKPHEAPPAQDTEQRLEPGQEVSHRPTKEGTRTTSVEPSLTTLCLANTDTLPPADLGNVLVPSLPTPAITPLVIVEKRRHIPVPLPSLITPTVCASSASLQLQQRSRFILHGIDLTVVRQWDRDTQGEFIPVHVASPASMKKKRQRDDDNESTCKFWVNTGRCDKGEACAFVHVRGENKMKAARREWVEKVSTTMKDVGDE</sequence>
<evidence type="ECO:0000259" key="6">
    <source>
        <dbReference type="PROSITE" id="PS50103"/>
    </source>
</evidence>
<dbReference type="AlphaFoldDB" id="A0A433PZC2"/>
<evidence type="ECO:0000256" key="4">
    <source>
        <dbReference type="PROSITE-ProRule" id="PRU00723"/>
    </source>
</evidence>
<evidence type="ECO:0000313" key="7">
    <source>
        <dbReference type="EMBL" id="RUS22901.1"/>
    </source>
</evidence>
<evidence type="ECO:0000256" key="1">
    <source>
        <dbReference type="ARBA" id="ARBA00022723"/>
    </source>
</evidence>
<gene>
    <name evidence="7" type="ORF">BC938DRAFT_475168</name>
</gene>
<reference evidence="7 8" key="1">
    <citation type="journal article" date="2018" name="New Phytol.">
        <title>Phylogenomics of Endogonaceae and evolution of mycorrhizas within Mucoromycota.</title>
        <authorList>
            <person name="Chang Y."/>
            <person name="Desiro A."/>
            <person name="Na H."/>
            <person name="Sandor L."/>
            <person name="Lipzen A."/>
            <person name="Clum A."/>
            <person name="Barry K."/>
            <person name="Grigoriev I.V."/>
            <person name="Martin F.M."/>
            <person name="Stajich J.E."/>
            <person name="Smith M.E."/>
            <person name="Bonito G."/>
            <person name="Spatafora J.W."/>
        </authorList>
    </citation>
    <scope>NUCLEOTIDE SEQUENCE [LARGE SCALE GENOMIC DNA]</scope>
    <source>
        <strain evidence="7 8">AD002</strain>
    </source>
</reference>
<comment type="caution">
    <text evidence="7">The sequence shown here is derived from an EMBL/GenBank/DDBJ whole genome shotgun (WGS) entry which is preliminary data.</text>
</comment>
<keyword evidence="8" id="KW-1185">Reference proteome</keyword>
<evidence type="ECO:0000313" key="8">
    <source>
        <dbReference type="Proteomes" id="UP000274822"/>
    </source>
</evidence>
<evidence type="ECO:0000256" key="3">
    <source>
        <dbReference type="ARBA" id="ARBA00022833"/>
    </source>
</evidence>
<feature type="region of interest" description="Disordered" evidence="5">
    <location>
        <begin position="1"/>
        <end position="51"/>
    </location>
</feature>
<accession>A0A433PZC2</accession>
<protein>
    <recommendedName>
        <fullName evidence="6">C3H1-type domain-containing protein</fullName>
    </recommendedName>
</protein>
<keyword evidence="2 4" id="KW-0863">Zinc-finger</keyword>